<gene>
    <name evidence="1" type="ORF">ES332_A05G367100v1</name>
</gene>
<reference evidence="1 2" key="1">
    <citation type="submission" date="2019-07" db="EMBL/GenBank/DDBJ databases">
        <title>WGS assembly of Gossypium tomentosum.</title>
        <authorList>
            <person name="Chen Z.J."/>
            <person name="Sreedasyam A."/>
            <person name="Ando A."/>
            <person name="Song Q."/>
            <person name="De L."/>
            <person name="Hulse-Kemp A."/>
            <person name="Ding M."/>
            <person name="Ye W."/>
            <person name="Kirkbride R."/>
            <person name="Jenkins J."/>
            <person name="Plott C."/>
            <person name="Lovell J."/>
            <person name="Lin Y.-M."/>
            <person name="Vaughn R."/>
            <person name="Liu B."/>
            <person name="Li W."/>
            <person name="Simpson S."/>
            <person name="Scheffler B."/>
            <person name="Saski C."/>
            <person name="Grover C."/>
            <person name="Hu G."/>
            <person name="Conover J."/>
            <person name="Carlson J."/>
            <person name="Shu S."/>
            <person name="Boston L."/>
            <person name="Williams M."/>
            <person name="Peterson D."/>
            <person name="Mcgee K."/>
            <person name="Jones D."/>
            <person name="Wendel J."/>
            <person name="Stelly D."/>
            <person name="Grimwood J."/>
            <person name="Schmutz J."/>
        </authorList>
    </citation>
    <scope>NUCLEOTIDE SEQUENCE [LARGE SCALE GENOMIC DNA]</scope>
    <source>
        <strain evidence="1">7179.01</strain>
    </source>
</reference>
<proteinExistence type="predicted"/>
<dbReference type="EMBL" id="CM017614">
    <property type="protein sequence ID" value="TYI30176.1"/>
    <property type="molecule type" value="Genomic_DNA"/>
</dbReference>
<sequence>MSISDNIFSSCLGDISTPLCDNPLATPIRNASSSSSPIFFSCSGVSFMSAASPTEIESTKANENTTKEMFIFFSKSKVK</sequence>
<name>A0A5D2QP04_GOSTO</name>
<keyword evidence="2" id="KW-1185">Reference proteome</keyword>
<dbReference type="Proteomes" id="UP000322667">
    <property type="component" value="Chromosome A05"/>
</dbReference>
<protein>
    <submittedName>
        <fullName evidence="1">Uncharacterized protein</fullName>
    </submittedName>
</protein>
<evidence type="ECO:0000313" key="2">
    <source>
        <dbReference type="Proteomes" id="UP000322667"/>
    </source>
</evidence>
<accession>A0A5D2QP04</accession>
<evidence type="ECO:0000313" key="1">
    <source>
        <dbReference type="EMBL" id="TYI30176.1"/>
    </source>
</evidence>
<organism evidence="1 2">
    <name type="scientific">Gossypium tomentosum</name>
    <name type="common">Hawaiian cotton</name>
    <name type="synonym">Gossypium sandvicense</name>
    <dbReference type="NCBI Taxonomy" id="34277"/>
    <lineage>
        <taxon>Eukaryota</taxon>
        <taxon>Viridiplantae</taxon>
        <taxon>Streptophyta</taxon>
        <taxon>Embryophyta</taxon>
        <taxon>Tracheophyta</taxon>
        <taxon>Spermatophyta</taxon>
        <taxon>Magnoliopsida</taxon>
        <taxon>eudicotyledons</taxon>
        <taxon>Gunneridae</taxon>
        <taxon>Pentapetalae</taxon>
        <taxon>rosids</taxon>
        <taxon>malvids</taxon>
        <taxon>Malvales</taxon>
        <taxon>Malvaceae</taxon>
        <taxon>Malvoideae</taxon>
        <taxon>Gossypium</taxon>
    </lineage>
</organism>
<dbReference type="AlphaFoldDB" id="A0A5D2QP04"/>